<organism evidence="13 14">
    <name type="scientific">Tilletia horrida</name>
    <dbReference type="NCBI Taxonomy" id="155126"/>
    <lineage>
        <taxon>Eukaryota</taxon>
        <taxon>Fungi</taxon>
        <taxon>Dikarya</taxon>
        <taxon>Basidiomycota</taxon>
        <taxon>Ustilaginomycotina</taxon>
        <taxon>Exobasidiomycetes</taxon>
        <taxon>Tilletiales</taxon>
        <taxon>Tilletiaceae</taxon>
        <taxon>Tilletia</taxon>
    </lineage>
</organism>
<feature type="region of interest" description="Disordered" evidence="11">
    <location>
        <begin position="494"/>
        <end position="537"/>
    </location>
</feature>
<dbReference type="GO" id="GO:1990456">
    <property type="term" value="P:mitochondrion-endoplasmic reticulum membrane tethering"/>
    <property type="evidence" value="ECO:0007669"/>
    <property type="project" value="TreeGrafter"/>
</dbReference>
<evidence type="ECO:0000256" key="11">
    <source>
        <dbReference type="SAM" id="MobiDB-lite"/>
    </source>
</evidence>
<evidence type="ECO:0000256" key="4">
    <source>
        <dbReference type="ARBA" id="ARBA00022692"/>
    </source>
</evidence>
<dbReference type="PROSITE" id="PS51847">
    <property type="entry name" value="SMP"/>
    <property type="match status" value="1"/>
</dbReference>
<feature type="compositionally biased region" description="Gly residues" evidence="11">
    <location>
        <begin position="624"/>
        <end position="645"/>
    </location>
</feature>
<reference evidence="13" key="1">
    <citation type="journal article" date="2023" name="PhytoFront">
        <title>Draft Genome Resources of Seven Strains of Tilletia horrida, Causal Agent of Kernel Smut of Rice.</title>
        <authorList>
            <person name="Khanal S."/>
            <person name="Antony Babu S."/>
            <person name="Zhou X.G."/>
        </authorList>
    </citation>
    <scope>NUCLEOTIDE SEQUENCE</scope>
    <source>
        <strain evidence="13">TX3</strain>
    </source>
</reference>
<keyword evidence="9 10" id="KW-0472">Membrane</keyword>
<feature type="region of interest" description="Disordered" evidence="11">
    <location>
        <begin position="614"/>
        <end position="990"/>
    </location>
</feature>
<evidence type="ECO:0000256" key="10">
    <source>
        <dbReference type="HAMAP-Rule" id="MF_03105"/>
    </source>
</evidence>
<accession>A0AAN6JIJ9</accession>
<keyword evidence="14" id="KW-1185">Reference proteome</keyword>
<evidence type="ECO:0000256" key="7">
    <source>
        <dbReference type="ARBA" id="ARBA00023121"/>
    </source>
</evidence>
<dbReference type="Proteomes" id="UP001176521">
    <property type="component" value="Unassembled WGS sequence"/>
</dbReference>
<dbReference type="PANTHER" id="PTHR28185:SF1">
    <property type="entry name" value="MITOCHONDRIAL DISTRIBUTION AND MORPHOLOGY PROTEIN 34"/>
    <property type="match status" value="1"/>
</dbReference>
<dbReference type="Pfam" id="PF26545">
    <property type="entry name" value="Mdm34_N"/>
    <property type="match status" value="1"/>
</dbReference>
<dbReference type="AlphaFoldDB" id="A0AAN6JIJ9"/>
<dbReference type="EMBL" id="JAPDMQ010000399">
    <property type="protein sequence ID" value="KAK0525413.1"/>
    <property type="molecule type" value="Genomic_DNA"/>
</dbReference>
<feature type="compositionally biased region" description="Low complexity" evidence="11">
    <location>
        <begin position="665"/>
        <end position="680"/>
    </location>
</feature>
<keyword evidence="5 10" id="KW-1000">Mitochondrion outer membrane</keyword>
<evidence type="ECO:0000256" key="9">
    <source>
        <dbReference type="ARBA" id="ARBA00023136"/>
    </source>
</evidence>
<dbReference type="GO" id="GO:0032865">
    <property type="term" value="C:ERMES complex"/>
    <property type="evidence" value="ECO:0007669"/>
    <property type="project" value="UniProtKB-UniRule"/>
</dbReference>
<keyword evidence="7" id="KW-0446">Lipid-binding</keyword>
<comment type="subunit">
    <text evidence="10">Component of the ER-mitochondria encounter structure (ERMES) or MDM complex, composed of MMM1, MDM10, MDM12 and MDM34.</text>
</comment>
<feature type="region of interest" description="Disordered" evidence="11">
    <location>
        <begin position="211"/>
        <end position="445"/>
    </location>
</feature>
<keyword evidence="6" id="KW-0445">Lipid transport</keyword>
<dbReference type="InterPro" id="IPR058825">
    <property type="entry name" value="MDM34_N"/>
</dbReference>
<evidence type="ECO:0000259" key="12">
    <source>
        <dbReference type="PROSITE" id="PS51847"/>
    </source>
</evidence>
<sequence>MSFRFEWPEFGPEFHAHAAGMLNSALNKGPRPKVIADDIRVKELNMGTIPPELDILEIGDLTTDRFRGIFRLTYTGDAHLILSTKVQANPLSRPPAKPELSIFRSNTTSTAASAARGILFAASPLIVPMHLRLSHVRLRAIVVLVVSKSKGVTLVFKNDPLESVDVSSTFDGVAVIQKYLQQEIEGQLREMFREDLPGIIHRLSQSWLARTRDAASAAPTPNASAPGQPAQSPPTQTQAQPAAAAQPSTPGVRLRTTSQSKSQTAASPAIPTTSAPPRSRKRSHQNPKNNADGTRAPSIGVLSSSPSTLPPQSPPVLMRNGGAGTIPRASSPSARVRAARHAAAAGAAAHHSASASEQLERHSQRAPVRGAASTASKQRRPVPSRAASYHTRGRGGGAASAASSSSAPYTQPAFSRLFSSDADDQSSQTLRDIEEYDPTYGLRPDEVDLDRSLFKSGFSGLGRLLQSGGSGFGGLQDLADEQGLLEEDEGLEDEELELDQDAEEEEEQDEDEDEEGEGGEEADENGDVHDLHDDVLSHSRLSMPASMRSLNLGGATGSGRAGTGGFSDSMSIASLARPRIYHVASRVQAPVLDDDGETSGFGFGLGFGLAGVGLGGTPSSSSAAGGGGARAGSFGGGGGGGGGGRSSTRSSRSRPMPTDLGLNGSGASASRSGRSAGTGTVRASATAAAGLYPKSYRAGESGAGTIRAPPSMGSSSRGWDAQRWGGGGGIEDDPQDTLRASGLGPAAGMQRGPLPAFDGWTEQPGWQQPPPLRHQLQQQQHHLYQQQRAGDQPYPYSQFRLQSDDVDDAPPPAAAWNGDASWRSVGRSFDGVDDYDDEDDFGRVSDLDEDEDGEANGRGQGFGAAGAFNGHDEGSMLSPSGSGSGSGSGTRSGTGSSLLSGGTTNEGDGGGGSSSEQNSLTTLEPTPMDPRSSEFKRQLYREQYPSHQSDDVSDEDFGPGPSAGTAAAAAAAAAAASAQASSGRPTPRLW</sequence>
<proteinExistence type="inferred from homology"/>
<comment type="similarity">
    <text evidence="10">Belongs to the MDM34 family.</text>
</comment>
<keyword evidence="2" id="KW-0813">Transport</keyword>
<keyword evidence="4 10" id="KW-0812">Transmembrane</keyword>
<keyword evidence="3 10" id="KW-1134">Transmembrane beta strand</keyword>
<dbReference type="GO" id="GO:0007005">
    <property type="term" value="P:mitochondrion organization"/>
    <property type="evidence" value="ECO:0007669"/>
    <property type="project" value="InterPro"/>
</dbReference>
<evidence type="ECO:0000256" key="1">
    <source>
        <dbReference type="ARBA" id="ARBA00004370"/>
    </source>
</evidence>
<comment type="function">
    <text evidence="10">Component of the ERMES/MDM complex, which serves as a molecular tether to connect the endoplasmic reticulum (ER) and mitochondria. Components of this complex are involved in the control of mitochondrial shape and protein biogenesis, and function in nonvesicular lipid trafficking between the ER and mitochondria. MDM34 is required for the interaction of the ER-resident membrane protein MMM1 and the outer mitochondrial membrane-resident beta-barrel protein MDM10.</text>
</comment>
<dbReference type="HAMAP" id="MF_03105">
    <property type="entry name" value="Mdm34"/>
    <property type="match status" value="1"/>
</dbReference>
<gene>
    <name evidence="10 13" type="primary">MDM34</name>
    <name evidence="13" type="ORF">OC842_005506</name>
</gene>
<feature type="domain" description="SMP-LTD" evidence="12">
    <location>
        <begin position="1"/>
        <end position="205"/>
    </location>
</feature>
<dbReference type="InterPro" id="IPR031468">
    <property type="entry name" value="SMP_LBD"/>
</dbReference>
<dbReference type="GO" id="GO:0008289">
    <property type="term" value="F:lipid binding"/>
    <property type="evidence" value="ECO:0007669"/>
    <property type="project" value="UniProtKB-KW"/>
</dbReference>
<evidence type="ECO:0000313" key="14">
    <source>
        <dbReference type="Proteomes" id="UP001176521"/>
    </source>
</evidence>
<dbReference type="PANTHER" id="PTHR28185">
    <property type="entry name" value="MITOCHONDRIAL DISTRIBUTION AND MORPHOLOGY PROTEIN 34"/>
    <property type="match status" value="1"/>
</dbReference>
<feature type="compositionally biased region" description="Basic and acidic residues" evidence="11">
    <location>
        <begin position="526"/>
        <end position="537"/>
    </location>
</feature>
<feature type="compositionally biased region" description="Acidic residues" evidence="11">
    <location>
        <begin position="494"/>
        <end position="525"/>
    </location>
</feature>
<dbReference type="InterPro" id="IPR027536">
    <property type="entry name" value="MDM34"/>
</dbReference>
<protein>
    <recommendedName>
        <fullName evidence="10">Mitochondrial distribution and morphology protein 34</fullName>
    </recommendedName>
</protein>
<feature type="compositionally biased region" description="Low complexity" evidence="11">
    <location>
        <begin position="214"/>
        <end position="277"/>
    </location>
</feature>
<dbReference type="CDD" id="cd21673">
    <property type="entry name" value="SMP_Mdm34"/>
    <property type="match status" value="1"/>
</dbReference>
<dbReference type="GO" id="GO:0015914">
    <property type="term" value="P:phospholipid transport"/>
    <property type="evidence" value="ECO:0007669"/>
    <property type="project" value="TreeGrafter"/>
</dbReference>
<comment type="domain">
    <text evidence="10">Lacks alpha-helical transmembrane segments, suggesting that it resides in the membrane via beta-sheet conformations similar to those predicted for other outer membrane proteins and porin.</text>
</comment>
<feature type="compositionally biased region" description="Low complexity" evidence="11">
    <location>
        <begin position="962"/>
        <end position="982"/>
    </location>
</feature>
<keyword evidence="8 10" id="KW-0496">Mitochondrion</keyword>
<comment type="subcellular location">
    <subcellularLocation>
        <location evidence="1">Membrane</location>
    </subcellularLocation>
    <subcellularLocation>
        <location evidence="10">Mitochondrion outer membrane</location>
        <topology evidence="10">Multi-pass membrane protein</topology>
    </subcellularLocation>
    <text evidence="10">The ERMES/MDM complex localizes to a few discrete foci (around 10 per single cell), that represent mitochondria-endoplasmic reticulum junctions. These foci are often found next to mtDNA nucleoids.</text>
</comment>
<comment type="caution">
    <text evidence="13">The sequence shown here is derived from an EMBL/GenBank/DDBJ whole genome shotgun (WGS) entry which is preliminary data.</text>
</comment>
<feature type="compositionally biased region" description="Low complexity" evidence="11">
    <location>
        <begin position="328"/>
        <end position="356"/>
    </location>
</feature>
<evidence type="ECO:0000256" key="2">
    <source>
        <dbReference type="ARBA" id="ARBA00022448"/>
    </source>
</evidence>
<evidence type="ECO:0000313" key="13">
    <source>
        <dbReference type="EMBL" id="KAK0525413.1"/>
    </source>
</evidence>
<feature type="compositionally biased region" description="Acidic residues" evidence="11">
    <location>
        <begin position="831"/>
        <end position="840"/>
    </location>
</feature>
<name>A0AAN6JIJ9_9BASI</name>
<evidence type="ECO:0000256" key="5">
    <source>
        <dbReference type="ARBA" id="ARBA00022787"/>
    </source>
</evidence>
<evidence type="ECO:0000256" key="6">
    <source>
        <dbReference type="ARBA" id="ARBA00023055"/>
    </source>
</evidence>
<evidence type="ECO:0000256" key="3">
    <source>
        <dbReference type="ARBA" id="ARBA00022452"/>
    </source>
</evidence>
<feature type="compositionally biased region" description="Basic and acidic residues" evidence="11">
    <location>
        <begin position="931"/>
        <end position="940"/>
    </location>
</feature>
<evidence type="ECO:0000256" key="8">
    <source>
        <dbReference type="ARBA" id="ARBA00023128"/>
    </source>
</evidence>
<feature type="compositionally biased region" description="Low complexity" evidence="11">
    <location>
        <begin position="773"/>
        <end position="787"/>
    </location>
</feature>
<feature type="compositionally biased region" description="Low complexity" evidence="11">
    <location>
        <begin position="865"/>
        <end position="881"/>
    </location>
</feature>
<feature type="compositionally biased region" description="Low complexity" evidence="11">
    <location>
        <begin position="893"/>
        <end position="906"/>
    </location>
</feature>
<feature type="compositionally biased region" description="Gly residues" evidence="11">
    <location>
        <begin position="882"/>
        <end position="892"/>
    </location>
</feature>